<evidence type="ECO:0000313" key="2">
    <source>
        <dbReference type="EMBL" id="CDJ60076.1"/>
    </source>
</evidence>
<evidence type="ECO:0000256" key="1">
    <source>
        <dbReference type="SAM" id="Phobius"/>
    </source>
</evidence>
<feature type="non-terminal residue" evidence="2">
    <location>
        <position position="1"/>
    </location>
</feature>
<dbReference type="Proteomes" id="UP000030763">
    <property type="component" value="Unassembled WGS sequence"/>
</dbReference>
<accession>U6M7T3</accession>
<keyword evidence="1" id="KW-0812">Transmembrane</keyword>
<dbReference type="EMBL" id="HG721255">
    <property type="protein sequence ID" value="CDJ60076.1"/>
    <property type="molecule type" value="Genomic_DNA"/>
</dbReference>
<protein>
    <submittedName>
        <fullName evidence="2">Uncharacterized protein</fullName>
    </submittedName>
</protein>
<dbReference type="GeneID" id="25339973"/>
<keyword evidence="3" id="KW-1185">Reference proteome</keyword>
<proteinExistence type="predicted"/>
<gene>
    <name evidence="2" type="ORF">EMWEY_00059870</name>
</gene>
<sequence length="184" mass="20541">LLMTGLWPEAVRVLLTLSLQLEVSPIKLDKVLKSLERRANRFGLMHAEDIVRGFEVLFGKFMPILVLQEVHLSFNHMIIVLLFTTFSLLAFFAFLGLAFTSFESLKSGVSTAVQSMLAVLGAVGLQSGASQEAAEVEQRMKQHIEAIMGDKLSKAREQVEELQEKFKPQTTIKEGKPLKVLLLD</sequence>
<dbReference type="AlphaFoldDB" id="U6M7T3"/>
<dbReference type="RefSeq" id="XP_013336721.1">
    <property type="nucleotide sequence ID" value="XM_013481267.1"/>
</dbReference>
<name>U6M7T3_EIMMA</name>
<reference evidence="2" key="1">
    <citation type="submission" date="2013-10" db="EMBL/GenBank/DDBJ databases">
        <title>Genomic analysis of the causative agents of coccidiosis in chickens.</title>
        <authorList>
            <person name="Reid A.J."/>
            <person name="Blake D."/>
            <person name="Billington K."/>
            <person name="Browne H."/>
            <person name="Dunn M."/>
            <person name="Hung S."/>
            <person name="Kawahara F."/>
            <person name="Miranda-Saavedra D."/>
            <person name="Mourier T."/>
            <person name="Nagra H."/>
            <person name="Otto T.D."/>
            <person name="Rawlings N."/>
            <person name="Sanchez A."/>
            <person name="Sanders M."/>
            <person name="Subramaniam C."/>
            <person name="Tay Y."/>
            <person name="Dear P."/>
            <person name="Doerig C."/>
            <person name="Gruber A."/>
            <person name="Parkinson J."/>
            <person name="Shirley M."/>
            <person name="Wan K.L."/>
            <person name="Berriman M."/>
            <person name="Tomley F."/>
            <person name="Pain A."/>
        </authorList>
    </citation>
    <scope>NUCLEOTIDE SEQUENCE [LARGE SCALE GENOMIC DNA]</scope>
    <source>
        <strain evidence="2">Weybridge</strain>
    </source>
</reference>
<feature type="transmembrane region" description="Helical" evidence="1">
    <location>
        <begin position="77"/>
        <end position="99"/>
    </location>
</feature>
<dbReference type="OrthoDB" id="397227at2759"/>
<keyword evidence="1" id="KW-0472">Membrane</keyword>
<keyword evidence="1" id="KW-1133">Transmembrane helix</keyword>
<dbReference type="VEuPathDB" id="ToxoDB:EMWEY_00059870"/>
<evidence type="ECO:0000313" key="3">
    <source>
        <dbReference type="Proteomes" id="UP000030763"/>
    </source>
</evidence>
<reference evidence="2" key="2">
    <citation type="submission" date="2013-10" db="EMBL/GenBank/DDBJ databases">
        <authorList>
            <person name="Aslett M."/>
        </authorList>
    </citation>
    <scope>NUCLEOTIDE SEQUENCE [LARGE SCALE GENOMIC DNA]</scope>
    <source>
        <strain evidence="2">Weybridge</strain>
    </source>
</reference>
<organism evidence="2 3">
    <name type="scientific">Eimeria maxima</name>
    <name type="common">Coccidian parasite</name>
    <dbReference type="NCBI Taxonomy" id="5804"/>
    <lineage>
        <taxon>Eukaryota</taxon>
        <taxon>Sar</taxon>
        <taxon>Alveolata</taxon>
        <taxon>Apicomplexa</taxon>
        <taxon>Conoidasida</taxon>
        <taxon>Coccidia</taxon>
        <taxon>Eucoccidiorida</taxon>
        <taxon>Eimeriorina</taxon>
        <taxon>Eimeriidae</taxon>
        <taxon>Eimeria</taxon>
    </lineage>
</organism>